<dbReference type="OrthoDB" id="10505804at2759"/>
<evidence type="ECO:0000256" key="1">
    <source>
        <dbReference type="SAM" id="MobiDB-lite"/>
    </source>
</evidence>
<evidence type="ECO:0000313" key="3">
    <source>
        <dbReference type="Proteomes" id="UP000507470"/>
    </source>
</evidence>
<name>A0A6J8BF93_MYTCO</name>
<feature type="compositionally biased region" description="Basic and acidic residues" evidence="1">
    <location>
        <begin position="30"/>
        <end position="42"/>
    </location>
</feature>
<feature type="region of interest" description="Disordered" evidence="1">
    <location>
        <begin position="22"/>
        <end position="81"/>
    </location>
</feature>
<sequence>MVPLTEGDRGHSVVDRILRGHPTLDLNSSDDSRIETVSRQERSPLLGQKEPASQAKEEMKKENLKSEISQHEHTSEKSSIVYTDAHYSSNPTQRENNSPVDEISKLEYYIIHDDILNEVRGGRYKISIAPSDLIDFGGQRSYDMTHQLFIHHSGSFVLMFDGLIGLDTPLREYPNGKTTAACKYYLQIESIILI</sequence>
<protein>
    <submittedName>
        <fullName evidence="2">Uncharacterized protein</fullName>
    </submittedName>
</protein>
<dbReference type="AlphaFoldDB" id="A0A6J8BF93"/>
<reference evidence="2 3" key="1">
    <citation type="submission" date="2020-06" db="EMBL/GenBank/DDBJ databases">
        <authorList>
            <person name="Li R."/>
            <person name="Bekaert M."/>
        </authorList>
    </citation>
    <scope>NUCLEOTIDE SEQUENCE [LARGE SCALE GENOMIC DNA]</scope>
    <source>
        <strain evidence="3">wild</strain>
    </source>
</reference>
<dbReference type="EMBL" id="CACVKT020003070">
    <property type="protein sequence ID" value="CAC5381564.1"/>
    <property type="molecule type" value="Genomic_DNA"/>
</dbReference>
<gene>
    <name evidence="2" type="ORF">MCOR_17416</name>
</gene>
<feature type="compositionally biased region" description="Basic and acidic residues" evidence="1">
    <location>
        <begin position="55"/>
        <end position="76"/>
    </location>
</feature>
<accession>A0A6J8BF93</accession>
<dbReference type="Proteomes" id="UP000507470">
    <property type="component" value="Unassembled WGS sequence"/>
</dbReference>
<organism evidence="2 3">
    <name type="scientific">Mytilus coruscus</name>
    <name type="common">Sea mussel</name>
    <dbReference type="NCBI Taxonomy" id="42192"/>
    <lineage>
        <taxon>Eukaryota</taxon>
        <taxon>Metazoa</taxon>
        <taxon>Spiralia</taxon>
        <taxon>Lophotrochozoa</taxon>
        <taxon>Mollusca</taxon>
        <taxon>Bivalvia</taxon>
        <taxon>Autobranchia</taxon>
        <taxon>Pteriomorphia</taxon>
        <taxon>Mytilida</taxon>
        <taxon>Mytiloidea</taxon>
        <taxon>Mytilidae</taxon>
        <taxon>Mytilinae</taxon>
        <taxon>Mytilus</taxon>
    </lineage>
</organism>
<proteinExistence type="predicted"/>
<keyword evidence="3" id="KW-1185">Reference proteome</keyword>
<evidence type="ECO:0000313" key="2">
    <source>
        <dbReference type="EMBL" id="CAC5381564.1"/>
    </source>
</evidence>